<comment type="similarity">
    <text evidence="1">Belongs to the LDH2/MDH2 oxidoreductase family.</text>
</comment>
<dbReference type="Pfam" id="PF02615">
    <property type="entry name" value="Ldh_2"/>
    <property type="match status" value="1"/>
</dbReference>
<dbReference type="EMBL" id="JAAAMG010000005">
    <property type="protein sequence ID" value="NDW04543.1"/>
    <property type="molecule type" value="Genomic_DNA"/>
</dbReference>
<dbReference type="InterPro" id="IPR043143">
    <property type="entry name" value="Mal/L-sulf/L-lact_DH-like_NADP"/>
</dbReference>
<keyword evidence="4" id="KW-1185">Reference proteome</keyword>
<protein>
    <submittedName>
        <fullName evidence="3">Ldh family oxidoreductase</fullName>
    </submittedName>
</protein>
<dbReference type="PANTHER" id="PTHR11091:SF0">
    <property type="entry name" value="MALATE DEHYDROGENASE"/>
    <property type="match status" value="1"/>
</dbReference>
<organism evidence="3 4">
    <name type="scientific">Jiella pacifica</name>
    <dbReference type="NCBI Taxonomy" id="2696469"/>
    <lineage>
        <taxon>Bacteria</taxon>
        <taxon>Pseudomonadati</taxon>
        <taxon>Pseudomonadota</taxon>
        <taxon>Alphaproteobacteria</taxon>
        <taxon>Hyphomicrobiales</taxon>
        <taxon>Aurantimonadaceae</taxon>
        <taxon>Jiella</taxon>
    </lineage>
</organism>
<dbReference type="SUPFAM" id="SSF89733">
    <property type="entry name" value="L-sulfolactate dehydrogenase-like"/>
    <property type="match status" value="1"/>
</dbReference>
<gene>
    <name evidence="3" type="ORF">GTK09_08895</name>
</gene>
<dbReference type="Gene3D" id="1.10.1530.10">
    <property type="match status" value="1"/>
</dbReference>
<keyword evidence="2" id="KW-0560">Oxidoreductase</keyword>
<dbReference type="InterPro" id="IPR003767">
    <property type="entry name" value="Malate/L-lactate_DH-like"/>
</dbReference>
<dbReference type="InterPro" id="IPR043144">
    <property type="entry name" value="Mal/L-sulf/L-lact_DH-like_ah"/>
</dbReference>
<dbReference type="InterPro" id="IPR036111">
    <property type="entry name" value="Mal/L-sulfo/L-lacto_DH-like_sf"/>
</dbReference>
<evidence type="ECO:0000313" key="3">
    <source>
        <dbReference type="EMBL" id="NDW04543.1"/>
    </source>
</evidence>
<dbReference type="RefSeq" id="WP_163462783.1">
    <property type="nucleotide sequence ID" value="NZ_JAAAMG010000005.1"/>
</dbReference>
<proteinExistence type="inferred from homology"/>
<comment type="caution">
    <text evidence="3">The sequence shown here is derived from an EMBL/GenBank/DDBJ whole genome shotgun (WGS) entry which is preliminary data.</text>
</comment>
<dbReference type="Gene3D" id="3.30.1370.60">
    <property type="entry name" value="Hypothetical oxidoreductase yiak, domain 2"/>
    <property type="match status" value="1"/>
</dbReference>
<evidence type="ECO:0000256" key="1">
    <source>
        <dbReference type="ARBA" id="ARBA00006056"/>
    </source>
</evidence>
<name>A0A6N9SZK3_9HYPH</name>
<sequence>MADGASTTGQRTERETFDLPVEAADAKTVRVQQAPLREMVETLLVRLSVPTKDAGIVARSLVSADLRGMNSHGVLRLPVYLRRLRIGGINPNAEAEIVRETEGTALLDGDAGLGSVLTARAMEMAIRKAKGRGIGAVGVHNSNHNGEGAFYASQAIEAGMIGIATTNASPIMPAWGGTTPITGPLPITIGVPAGRHPPIIFDAALGMSSRGKILQHAEEGRPLPDGWLVDKDGRPTNDPEWVRNGGWILPIGGHKGWGLILACEILTGVLMGGAFGTELTNLYDDLDTPQRNSHFVLAIDVAAFLDPVAFRARMDGYVDLLKASAPAPGSDGVRMPGEREHEMEQDQSLNGIALQRGVLREIVEIANEMGVTVHVAER</sequence>
<dbReference type="Proteomes" id="UP000469011">
    <property type="component" value="Unassembled WGS sequence"/>
</dbReference>
<dbReference type="PANTHER" id="PTHR11091">
    <property type="entry name" value="OXIDOREDUCTASE-RELATED"/>
    <property type="match status" value="1"/>
</dbReference>
<accession>A0A6N9SZK3</accession>
<evidence type="ECO:0000256" key="2">
    <source>
        <dbReference type="ARBA" id="ARBA00023002"/>
    </source>
</evidence>
<dbReference type="AlphaFoldDB" id="A0A6N9SZK3"/>
<reference evidence="3 4" key="1">
    <citation type="submission" date="2020-01" db="EMBL/GenBank/DDBJ databases">
        <title>Jiella pacifica sp. nov.</title>
        <authorList>
            <person name="Xue Z."/>
            <person name="Zhu S."/>
            <person name="Chen J."/>
            <person name="Yang J."/>
        </authorList>
    </citation>
    <scope>NUCLEOTIDE SEQUENCE [LARGE SCALE GENOMIC DNA]</scope>
    <source>
        <strain evidence="3 4">40Bstr34</strain>
    </source>
</reference>
<dbReference type="GO" id="GO:0016491">
    <property type="term" value="F:oxidoreductase activity"/>
    <property type="evidence" value="ECO:0007669"/>
    <property type="project" value="UniProtKB-KW"/>
</dbReference>
<evidence type="ECO:0000313" key="4">
    <source>
        <dbReference type="Proteomes" id="UP000469011"/>
    </source>
</evidence>